<reference evidence="2" key="3">
    <citation type="journal article" date="2011" name="Annu. Rev. Phytopathol.">
        <title>A successful bacterial coup d'etat: how Rhodococcus fascians redirects plant development.</title>
        <authorList>
            <person name="Stes E."/>
            <person name="Vandeputte O.M."/>
            <person name="El Jaziri M."/>
            <person name="Holsters M."/>
            <person name="Vereecke D."/>
        </authorList>
    </citation>
    <scope>NUCLEOTIDE SEQUENCE</scope>
    <source>
        <strain evidence="2">D188</strain>
        <plasmid evidence="2">pFiD188</plasmid>
    </source>
</reference>
<dbReference type="PATRIC" id="fig|1051973.4.peg.4916"/>
<name>G8JYM4_RHOFA</name>
<dbReference type="RefSeq" id="WP_015586063.1">
    <property type="nucleotide sequence ID" value="NC_021080.1"/>
</dbReference>
<feature type="compositionally biased region" description="Basic and acidic residues" evidence="1">
    <location>
        <begin position="8"/>
        <end position="20"/>
    </location>
</feature>
<dbReference type="EMBL" id="JN093097">
    <property type="protein sequence ID" value="AET25145.1"/>
    <property type="molecule type" value="Genomic_DNA"/>
</dbReference>
<dbReference type="KEGG" id="rfa:A3L23_04875"/>
<organism evidence="2">
    <name type="scientific">Rhodococcoides fascians D188</name>
    <dbReference type="NCBI Taxonomy" id="1051973"/>
    <lineage>
        <taxon>Bacteria</taxon>
        <taxon>Bacillati</taxon>
        <taxon>Actinomycetota</taxon>
        <taxon>Actinomycetes</taxon>
        <taxon>Mycobacteriales</taxon>
        <taxon>Nocardiaceae</taxon>
        <taxon>Rhodococcoides</taxon>
    </lineage>
</organism>
<reference evidence="2" key="2">
    <citation type="journal article" date="2010" name="Mol. Plant Microbe Interact.">
        <title>Rhodococcus fascians impacts plant development through the dynamic fas-mediated production of a cytokinin mix.</title>
        <authorList>
            <person name="Pertry I."/>
            <person name="Vaclavikova K."/>
            <person name="Gemrotova M."/>
            <person name="Spichal L."/>
            <person name="Galuszka P."/>
            <person name="Depuydt S."/>
            <person name="Temmerman W."/>
            <person name="Stes E."/>
            <person name="De Keyser A."/>
            <person name="Riefler M."/>
            <person name="Biondi S."/>
            <person name="Novak O."/>
            <person name="Schmulling T."/>
            <person name="Strnad M."/>
            <person name="Tarkowski P."/>
            <person name="Holsters M."/>
            <person name="Vereecke D."/>
        </authorList>
    </citation>
    <scope>NUCLEOTIDE SEQUENCE</scope>
    <source>
        <strain evidence="2">D188</strain>
        <plasmid evidence="2">pFiD188</plasmid>
    </source>
</reference>
<geneLocation type="plasmid" evidence="2">
    <name>pFiD188</name>
</geneLocation>
<keyword evidence="2" id="KW-0614">Plasmid</keyword>
<feature type="region of interest" description="Disordered" evidence="1">
    <location>
        <begin position="1"/>
        <end position="42"/>
    </location>
</feature>
<sequence>MAGRKHAGFKENLEADERRRSSLFQGLTGRRGADVSGKAGTTPDMRGMLLAAYGPGTRGGVNTAAAARDLGVSRRTVERWVAAEGRQRISKPKAETLSKLTTKSRQAATTQQGRRAAIKAVRESKQGKSIAKYGARVQIKGRQGVAGGGGFYIRNRSIQIPPDQSGMSPSDVESMWSAYERGGDKALSKWLSGYASDRYVDGWTFESIDNISIDPV</sequence>
<evidence type="ECO:0000313" key="2">
    <source>
        <dbReference type="EMBL" id="AET25145.1"/>
    </source>
</evidence>
<accession>G8JYM4</accession>
<dbReference type="AlphaFoldDB" id="G8JYM4"/>
<proteinExistence type="predicted"/>
<gene>
    <name evidence="2" type="ORF">pFi_009</name>
</gene>
<reference evidence="2" key="4">
    <citation type="submission" date="2011-06" db="EMBL/GenBank/DDBJ databases">
        <authorList>
            <person name="Vereecke D.M."/>
        </authorList>
    </citation>
    <scope>NUCLEOTIDE SEQUENCE</scope>
    <source>
        <strain evidence="2">D188</strain>
        <plasmid evidence="2">pFiD188</plasmid>
    </source>
</reference>
<reference evidence="2" key="5">
    <citation type="journal article" date="2012" name="Mol. Plant Microbe Interact.">
        <title>pFiD188, the linear virulence plasmid of Rhodococcus fascians D188.</title>
        <authorList>
            <person name="Francis I."/>
            <person name="De Keyser A."/>
            <person name="De Backer P."/>
            <person name="Simon-Mateo C."/>
            <person name="Kalkus J."/>
            <person name="Pertry I."/>
            <person name="Ardiles-Diaz W."/>
            <person name="De Rycke R."/>
            <person name="Vandeputte O.M."/>
            <person name="El Jaziri M."/>
            <person name="Holsters M."/>
            <person name="Vereecke D."/>
        </authorList>
    </citation>
    <scope>NUCLEOTIDE SEQUENCE</scope>
    <source>
        <strain evidence="2">D188</strain>
        <plasmid evidence="2">pFiD188</plasmid>
    </source>
</reference>
<evidence type="ECO:0000256" key="1">
    <source>
        <dbReference type="SAM" id="MobiDB-lite"/>
    </source>
</evidence>
<protein>
    <submittedName>
        <fullName evidence="2">Putative 5' terminal protein</fullName>
    </submittedName>
</protein>
<reference evidence="2" key="1">
    <citation type="journal article" date="2009" name="Proc. Natl. Acad. Sci. U.S.A.">
        <title>Identification of Rhodococcus fascians cytokinins and their modus operandi to reshape the plant.</title>
        <authorList>
            <person name="Pertry I."/>
            <person name="Vaclavikova K."/>
            <person name="Depuydt S."/>
            <person name="Galuszka P."/>
            <person name="Spichal L."/>
            <person name="Temmerman W."/>
            <person name="Stes E."/>
            <person name="Schmulling T."/>
            <person name="Kakimoto T."/>
            <person name="Van Montagu M.C."/>
            <person name="Strnad M."/>
            <person name="Holsters M."/>
            <person name="Tarkowski P."/>
            <person name="Vereecke D."/>
        </authorList>
    </citation>
    <scope>NUCLEOTIDE SEQUENCE</scope>
    <source>
        <strain evidence="2">D188</strain>
        <plasmid evidence="2">pFiD188</plasmid>
    </source>
</reference>